<dbReference type="InterPro" id="IPR011701">
    <property type="entry name" value="MFS"/>
</dbReference>
<dbReference type="GO" id="GO:0022857">
    <property type="term" value="F:transmembrane transporter activity"/>
    <property type="evidence" value="ECO:0007669"/>
    <property type="project" value="InterPro"/>
</dbReference>
<feature type="transmembrane region" description="Helical" evidence="5">
    <location>
        <begin position="114"/>
        <end position="131"/>
    </location>
</feature>
<feature type="transmembrane region" description="Helical" evidence="5">
    <location>
        <begin position="415"/>
        <end position="436"/>
    </location>
</feature>
<feature type="transmembrane region" description="Helical" evidence="5">
    <location>
        <begin position="138"/>
        <end position="155"/>
    </location>
</feature>
<sequence>MAWGILEDKYYPDGNVPGTALLDDLRADHYDADVVDALKKGKGRYSHVVLVPQPSDDPNDPLNDSRFTREAEFWVLCFVAGLVGGVGPLLAPGYTALAAEWGIGVNEVAATNGSLVLALGCIMIFIPPFAAKFGRRPVYLLGGLCLVLSTVWSAVSKNLDSFEWSRIFQGFGMAAFEGLVVSSIADHWHVHERGFRSAVWGFAILAGINITPMWALSLQSEAIDMSLTSNHLVHSVNGYVIQSNTLGYRWCFWLILIFLCIGFVGIVFLCPETAYKRDAIFNTDEHSANDAAAVNAATEELEKSSDGTPKPIAEVEHIEKGMSTPERRAPIAYGPKKTYLQKLAPVSYRGKENFFKLLLRPFPFFLSPIVWYGFLVYGMTTVWLVVLSICSSIIFGAPPYFFDATQTGLVSIGPLVGSIPATLIAGPLCDYAATWFARRNGGRFEPEFRLVLIAPMLILEVFAFMGWALITQNGTLHWMAPVMMYTLINVGQSIGSTAIIAYLIDCHRAHTAEAIGVINLSKNLVLYGFTQFAANWIASMGVPHTMGLLAGLTAICLLPTIPMWIYGKRVRSWLARHEKLFLIGKL</sequence>
<feature type="transmembrane region" description="Helical" evidence="5">
    <location>
        <begin position="167"/>
        <end position="185"/>
    </location>
</feature>
<evidence type="ECO:0000256" key="2">
    <source>
        <dbReference type="ARBA" id="ARBA00022692"/>
    </source>
</evidence>
<dbReference type="Proteomes" id="UP001342314">
    <property type="component" value="Unassembled WGS sequence"/>
</dbReference>
<feature type="transmembrane region" description="Helical" evidence="5">
    <location>
        <begin position="369"/>
        <end position="395"/>
    </location>
</feature>
<name>A0AAV5G5A5_9BASI</name>
<evidence type="ECO:0000256" key="4">
    <source>
        <dbReference type="ARBA" id="ARBA00023136"/>
    </source>
</evidence>
<keyword evidence="4 5" id="KW-0472">Membrane</keyword>
<feature type="transmembrane region" description="Helical" evidence="5">
    <location>
        <begin position="482"/>
        <end position="504"/>
    </location>
</feature>
<comment type="caution">
    <text evidence="6">The sequence shown here is derived from an EMBL/GenBank/DDBJ whole genome shotgun (WGS) entry which is preliminary data.</text>
</comment>
<keyword evidence="7" id="KW-1185">Reference proteome</keyword>
<dbReference type="AlphaFoldDB" id="A0AAV5G5A5"/>
<comment type="subcellular location">
    <subcellularLocation>
        <location evidence="1">Membrane</location>
        <topology evidence="1">Multi-pass membrane protein</topology>
    </subcellularLocation>
</comment>
<protein>
    <recommendedName>
        <fullName evidence="8">Cycloheximide resistance protein</fullName>
    </recommendedName>
</protein>
<keyword evidence="3 5" id="KW-1133">Transmembrane helix</keyword>
<keyword evidence="2 5" id="KW-0812">Transmembrane</keyword>
<dbReference type="GO" id="GO:0005886">
    <property type="term" value="C:plasma membrane"/>
    <property type="evidence" value="ECO:0007669"/>
    <property type="project" value="TreeGrafter"/>
</dbReference>
<gene>
    <name evidence="6" type="ORF">Rhopal_000646-T1</name>
</gene>
<dbReference type="EMBL" id="BQKY01000002">
    <property type="protein sequence ID" value="GJN87691.1"/>
    <property type="molecule type" value="Genomic_DNA"/>
</dbReference>
<feature type="transmembrane region" description="Helical" evidence="5">
    <location>
        <begin position="524"/>
        <end position="542"/>
    </location>
</feature>
<feature type="transmembrane region" description="Helical" evidence="5">
    <location>
        <begin position="197"/>
        <end position="216"/>
    </location>
</feature>
<reference evidence="6 7" key="1">
    <citation type="submission" date="2021-12" db="EMBL/GenBank/DDBJ databases">
        <title>High titer production of polyol ester of fatty acids by Rhodotorula paludigena BS15 towards product separation-free biomass refinery.</title>
        <authorList>
            <person name="Mano J."/>
            <person name="Ono H."/>
            <person name="Tanaka T."/>
            <person name="Naito K."/>
            <person name="Sushida H."/>
            <person name="Ike M."/>
            <person name="Tokuyasu K."/>
            <person name="Kitaoka M."/>
        </authorList>
    </citation>
    <scope>NUCLEOTIDE SEQUENCE [LARGE SCALE GENOMIC DNA]</scope>
    <source>
        <strain evidence="6 7">BS15</strain>
    </source>
</reference>
<dbReference type="PANTHER" id="PTHR23502">
    <property type="entry name" value="MAJOR FACILITATOR SUPERFAMILY"/>
    <property type="match status" value="1"/>
</dbReference>
<dbReference type="InterPro" id="IPR036259">
    <property type="entry name" value="MFS_trans_sf"/>
</dbReference>
<feature type="transmembrane region" description="Helical" evidence="5">
    <location>
        <begin position="73"/>
        <end position="94"/>
    </location>
</feature>
<evidence type="ECO:0000256" key="5">
    <source>
        <dbReference type="SAM" id="Phobius"/>
    </source>
</evidence>
<dbReference type="Pfam" id="PF07690">
    <property type="entry name" value="MFS_1"/>
    <property type="match status" value="1"/>
</dbReference>
<feature type="transmembrane region" description="Helical" evidence="5">
    <location>
        <begin position="548"/>
        <end position="567"/>
    </location>
</feature>
<dbReference type="PANTHER" id="PTHR23502:SF4">
    <property type="entry name" value="MAJOR FACILITATOR SUPERFAMILY (MFS) PROFILE DOMAIN-CONTAINING PROTEIN-RELATED"/>
    <property type="match status" value="1"/>
</dbReference>
<evidence type="ECO:0000256" key="3">
    <source>
        <dbReference type="ARBA" id="ARBA00022989"/>
    </source>
</evidence>
<organism evidence="6 7">
    <name type="scientific">Rhodotorula paludigena</name>
    <dbReference type="NCBI Taxonomy" id="86838"/>
    <lineage>
        <taxon>Eukaryota</taxon>
        <taxon>Fungi</taxon>
        <taxon>Dikarya</taxon>
        <taxon>Basidiomycota</taxon>
        <taxon>Pucciniomycotina</taxon>
        <taxon>Microbotryomycetes</taxon>
        <taxon>Sporidiobolales</taxon>
        <taxon>Sporidiobolaceae</taxon>
        <taxon>Rhodotorula</taxon>
    </lineage>
</organism>
<accession>A0AAV5G5A5</accession>
<evidence type="ECO:0000313" key="6">
    <source>
        <dbReference type="EMBL" id="GJN87691.1"/>
    </source>
</evidence>
<feature type="transmembrane region" description="Helical" evidence="5">
    <location>
        <begin position="247"/>
        <end position="270"/>
    </location>
</feature>
<dbReference type="SUPFAM" id="SSF103473">
    <property type="entry name" value="MFS general substrate transporter"/>
    <property type="match status" value="1"/>
</dbReference>
<evidence type="ECO:0008006" key="8">
    <source>
        <dbReference type="Google" id="ProtNLM"/>
    </source>
</evidence>
<evidence type="ECO:0000256" key="1">
    <source>
        <dbReference type="ARBA" id="ARBA00004141"/>
    </source>
</evidence>
<dbReference type="Gene3D" id="1.20.1250.20">
    <property type="entry name" value="MFS general substrate transporter like domains"/>
    <property type="match status" value="1"/>
</dbReference>
<proteinExistence type="predicted"/>
<feature type="transmembrane region" description="Helical" evidence="5">
    <location>
        <begin position="448"/>
        <end position="470"/>
    </location>
</feature>
<evidence type="ECO:0000313" key="7">
    <source>
        <dbReference type="Proteomes" id="UP001342314"/>
    </source>
</evidence>